<accession>A0ACB8BRT7</accession>
<gene>
    <name evidence="1" type="ORF">BV22DRAFT_1060770</name>
</gene>
<reference evidence="1" key="1">
    <citation type="journal article" date="2021" name="New Phytol.">
        <title>Evolutionary innovations through gain and loss of genes in the ectomycorrhizal Boletales.</title>
        <authorList>
            <person name="Wu G."/>
            <person name="Miyauchi S."/>
            <person name="Morin E."/>
            <person name="Kuo A."/>
            <person name="Drula E."/>
            <person name="Varga T."/>
            <person name="Kohler A."/>
            <person name="Feng B."/>
            <person name="Cao Y."/>
            <person name="Lipzen A."/>
            <person name="Daum C."/>
            <person name="Hundley H."/>
            <person name="Pangilinan J."/>
            <person name="Johnson J."/>
            <person name="Barry K."/>
            <person name="LaButti K."/>
            <person name="Ng V."/>
            <person name="Ahrendt S."/>
            <person name="Min B."/>
            <person name="Choi I.G."/>
            <person name="Park H."/>
            <person name="Plett J.M."/>
            <person name="Magnuson J."/>
            <person name="Spatafora J.W."/>
            <person name="Nagy L.G."/>
            <person name="Henrissat B."/>
            <person name="Grigoriev I.V."/>
            <person name="Yang Z.L."/>
            <person name="Xu J."/>
            <person name="Martin F.M."/>
        </authorList>
    </citation>
    <scope>NUCLEOTIDE SEQUENCE</scope>
    <source>
        <strain evidence="1">KUC20120723A-06</strain>
    </source>
</reference>
<keyword evidence="2" id="KW-1185">Reference proteome</keyword>
<comment type="caution">
    <text evidence="1">The sequence shown here is derived from an EMBL/GenBank/DDBJ whole genome shotgun (WGS) entry which is preliminary data.</text>
</comment>
<organism evidence="1 2">
    <name type="scientific">Leucogyrophana mollusca</name>
    <dbReference type="NCBI Taxonomy" id="85980"/>
    <lineage>
        <taxon>Eukaryota</taxon>
        <taxon>Fungi</taxon>
        <taxon>Dikarya</taxon>
        <taxon>Basidiomycota</taxon>
        <taxon>Agaricomycotina</taxon>
        <taxon>Agaricomycetes</taxon>
        <taxon>Agaricomycetidae</taxon>
        <taxon>Boletales</taxon>
        <taxon>Boletales incertae sedis</taxon>
        <taxon>Leucogyrophana</taxon>
    </lineage>
</organism>
<evidence type="ECO:0000313" key="2">
    <source>
        <dbReference type="Proteomes" id="UP000790709"/>
    </source>
</evidence>
<protein>
    <submittedName>
        <fullName evidence="1">Acid protease</fullName>
    </submittedName>
</protein>
<name>A0ACB8BRT7_9AGAM</name>
<evidence type="ECO:0000313" key="1">
    <source>
        <dbReference type="EMBL" id="KAH7927613.1"/>
    </source>
</evidence>
<dbReference type="EMBL" id="MU266364">
    <property type="protein sequence ID" value="KAH7927613.1"/>
    <property type="molecule type" value="Genomic_DNA"/>
</dbReference>
<sequence length="447" mass="48421">MTIERSLPQLTLLSAPRALAMLALKFASLSLTLVLLSFTTDVFSRPSPRGLLPNSISLFRRPKVSRPAAESSMFAKAQRHALIRKLLGPATPMDASLMTYSQNNDEGYYVSVGLGTPSKSYYVILDTGSADLWVTGQNCTAEACAQLQKFNTKQSSSFKGLESQFKVAYADSNVDGDLGEDTLTVGPFTIQNQIFGSFPNAMDDPDFVAVENPVSGILGLGWEADADSRAIPFWEYLAKSGQWKMPLMSLHLARSSGNSEQDMEPGGTFTLGAYDPALCTGLIYYNYLTVTENPSKWTLPLAGILVDGKLVIAAGDTTIPAVIDSGTVYIYGPRSSIEEIYQAIPGSTPDLDTPGSWLYPCDTNVNIGISFADGVKWWPISATDFLADYVTSTMCRGAFMVTPQEVEALHPWTFGVAFMKNVYTVFKYYPPEIGFAELSATALAGSG</sequence>
<keyword evidence="1" id="KW-0645">Protease</keyword>
<proteinExistence type="predicted"/>
<keyword evidence="1" id="KW-0378">Hydrolase</keyword>
<dbReference type="Proteomes" id="UP000790709">
    <property type="component" value="Unassembled WGS sequence"/>
</dbReference>